<dbReference type="EMBL" id="JAZHFV010000003">
    <property type="protein sequence ID" value="MEX4007925.1"/>
    <property type="molecule type" value="Genomic_DNA"/>
</dbReference>
<evidence type="ECO:0000313" key="14">
    <source>
        <dbReference type="EMBL" id="MEX4007925.1"/>
    </source>
</evidence>
<evidence type="ECO:0000313" key="15">
    <source>
        <dbReference type="Proteomes" id="UP001559025"/>
    </source>
</evidence>
<evidence type="ECO:0000256" key="10">
    <source>
        <dbReference type="ARBA" id="ARBA00029409"/>
    </source>
</evidence>
<protein>
    <recommendedName>
        <fullName evidence="4">2-amino-4-hydroxy-6-hydroxymethyldihydropteridine pyrophosphokinase</fullName>
        <ecNumber evidence="3">2.7.6.3</ecNumber>
    </recommendedName>
    <alternativeName>
        <fullName evidence="11">6-hydroxymethyl-7,8-dihydropterin pyrophosphokinase</fullName>
    </alternativeName>
    <alternativeName>
        <fullName evidence="12">7,8-dihydro-6-hydroxymethylpterin-pyrophosphokinase</fullName>
    </alternativeName>
</protein>
<feature type="domain" description="7,8-dihydro-6-hydroxymethylpterin-pyrophosphokinase" evidence="13">
    <location>
        <begin position="11"/>
        <end position="139"/>
    </location>
</feature>
<dbReference type="InterPro" id="IPR000550">
    <property type="entry name" value="Hppk"/>
</dbReference>
<accession>A0ABV3WTR1</accession>
<dbReference type="CDD" id="cd00483">
    <property type="entry name" value="HPPK"/>
    <property type="match status" value="1"/>
</dbReference>
<comment type="pathway">
    <text evidence="1">Cofactor biosynthesis; tetrahydrofolate biosynthesis; 2-amino-4-hydroxy-6-hydroxymethyl-7,8-dihydropteridine diphosphate from 7,8-dihydroneopterin triphosphate: step 4/4.</text>
</comment>
<evidence type="ECO:0000256" key="7">
    <source>
        <dbReference type="ARBA" id="ARBA00022777"/>
    </source>
</evidence>
<dbReference type="Pfam" id="PF01288">
    <property type="entry name" value="HPPK"/>
    <property type="match status" value="1"/>
</dbReference>
<comment type="similarity">
    <text evidence="2">Belongs to the HPPK family.</text>
</comment>
<name>A0ABV3WTR1_9HYPH</name>
<dbReference type="PANTHER" id="PTHR43071:SF1">
    <property type="entry name" value="2-AMINO-4-HYDROXY-6-HYDROXYMETHYLDIHYDROPTERIDINE PYROPHOSPHOKINASE"/>
    <property type="match status" value="1"/>
</dbReference>
<evidence type="ECO:0000256" key="6">
    <source>
        <dbReference type="ARBA" id="ARBA00022741"/>
    </source>
</evidence>
<dbReference type="Gene3D" id="3.30.70.560">
    <property type="entry name" value="7,8-Dihydro-6-hydroxymethylpterin-pyrophosphokinase HPPK"/>
    <property type="match status" value="1"/>
</dbReference>
<gene>
    <name evidence="14" type="primary">folK</name>
    <name evidence="14" type="ORF">V1479_11465</name>
</gene>
<evidence type="ECO:0000256" key="12">
    <source>
        <dbReference type="ARBA" id="ARBA00033413"/>
    </source>
</evidence>
<keyword evidence="15" id="KW-1185">Reference proteome</keyword>
<keyword evidence="9" id="KW-0289">Folate biosynthesis</keyword>
<organism evidence="14 15">
    <name type="scientific">Neoaquamicrobium sediminum</name>
    <dbReference type="NCBI Taxonomy" id="1849104"/>
    <lineage>
        <taxon>Bacteria</taxon>
        <taxon>Pseudomonadati</taxon>
        <taxon>Pseudomonadota</taxon>
        <taxon>Alphaproteobacteria</taxon>
        <taxon>Hyphomicrobiales</taxon>
        <taxon>Phyllobacteriaceae</taxon>
        <taxon>Neoaquamicrobium</taxon>
    </lineage>
</organism>
<dbReference type="InterPro" id="IPR035907">
    <property type="entry name" value="Hppk_sf"/>
</dbReference>
<dbReference type="PANTHER" id="PTHR43071">
    <property type="entry name" value="2-AMINO-4-HYDROXY-6-HYDROXYMETHYLDIHYDROPTERIDINE PYROPHOSPHOKINASE"/>
    <property type="match status" value="1"/>
</dbReference>
<comment type="function">
    <text evidence="10">Catalyzes the transfer of pyrophosphate from adenosine triphosphate (ATP) to 6-hydroxymethyl-7,8-dihydropterin, an enzymatic step in folate biosynthesis pathway.</text>
</comment>
<keyword evidence="7" id="KW-0418">Kinase</keyword>
<evidence type="ECO:0000259" key="13">
    <source>
        <dbReference type="Pfam" id="PF01288"/>
    </source>
</evidence>
<evidence type="ECO:0000256" key="3">
    <source>
        <dbReference type="ARBA" id="ARBA00013253"/>
    </source>
</evidence>
<comment type="caution">
    <text evidence="14">The sequence shown here is derived from an EMBL/GenBank/DDBJ whole genome shotgun (WGS) entry which is preliminary data.</text>
</comment>
<dbReference type="GO" id="GO:0003848">
    <property type="term" value="F:2-amino-4-hydroxy-6-hydroxymethyldihydropteridine diphosphokinase activity"/>
    <property type="evidence" value="ECO:0007669"/>
    <property type="project" value="UniProtKB-EC"/>
</dbReference>
<dbReference type="EC" id="2.7.6.3" evidence="3"/>
<dbReference type="RefSeq" id="WP_368803002.1">
    <property type="nucleotide sequence ID" value="NZ_JAZHFV010000003.1"/>
</dbReference>
<dbReference type="SUPFAM" id="SSF55083">
    <property type="entry name" value="6-hydroxymethyl-7,8-dihydropterin pyrophosphokinase, HPPK"/>
    <property type="match status" value="1"/>
</dbReference>
<sequence length="173" mass="18576">MNTVTDGTRAYLGLGGNLGDPAAAMASALRVLDANAAVSVVAVSSIYRTPPWGKTDQPDFMNAVAAVDTTLSPRALLDLCLETERALKRVRAERWGPRVIDMDILLFGSERINEEGLQVPHPRMGERAFVLAPLAEIAPDVIVDGETAAGRLAGVDTTGIDRLPGGNDWWRRL</sequence>
<reference evidence="14 15" key="1">
    <citation type="submission" date="2024-01" db="EMBL/GenBank/DDBJ databases">
        <title>New evidence supports the origin of RcGTA from prophage.</title>
        <authorList>
            <person name="Xu Y."/>
            <person name="Liu B."/>
            <person name="Chen F."/>
        </authorList>
    </citation>
    <scope>NUCLEOTIDE SEQUENCE [LARGE SCALE GENOMIC DNA]</scope>
    <source>
        <strain evidence="14 15">CBW1107-2</strain>
    </source>
</reference>
<dbReference type="Proteomes" id="UP001559025">
    <property type="component" value="Unassembled WGS sequence"/>
</dbReference>
<evidence type="ECO:0000256" key="11">
    <source>
        <dbReference type="ARBA" id="ARBA00029766"/>
    </source>
</evidence>
<evidence type="ECO:0000256" key="4">
    <source>
        <dbReference type="ARBA" id="ARBA00016218"/>
    </source>
</evidence>
<dbReference type="NCBIfam" id="TIGR01498">
    <property type="entry name" value="folK"/>
    <property type="match status" value="1"/>
</dbReference>
<evidence type="ECO:0000256" key="9">
    <source>
        <dbReference type="ARBA" id="ARBA00022909"/>
    </source>
</evidence>
<evidence type="ECO:0000256" key="2">
    <source>
        <dbReference type="ARBA" id="ARBA00005810"/>
    </source>
</evidence>
<keyword evidence="6" id="KW-0547">Nucleotide-binding</keyword>
<keyword evidence="5 14" id="KW-0808">Transferase</keyword>
<proteinExistence type="inferred from homology"/>
<evidence type="ECO:0000256" key="8">
    <source>
        <dbReference type="ARBA" id="ARBA00022840"/>
    </source>
</evidence>
<evidence type="ECO:0000256" key="5">
    <source>
        <dbReference type="ARBA" id="ARBA00022679"/>
    </source>
</evidence>
<evidence type="ECO:0000256" key="1">
    <source>
        <dbReference type="ARBA" id="ARBA00005051"/>
    </source>
</evidence>
<keyword evidence="8" id="KW-0067">ATP-binding</keyword>